<dbReference type="PANTHER" id="PTHR47683">
    <property type="entry name" value="PSEUDOURIDINE SYNTHASE FAMILY PROTEIN-RELATED"/>
    <property type="match status" value="1"/>
</dbReference>
<evidence type="ECO:0000313" key="3">
    <source>
        <dbReference type="EMBL" id="CAE7427454.1"/>
    </source>
</evidence>
<proteinExistence type="predicted"/>
<dbReference type="Gene3D" id="3.30.70.580">
    <property type="entry name" value="Pseudouridine synthase I, catalytic domain, N-terminal subdomain"/>
    <property type="match status" value="1"/>
</dbReference>
<keyword evidence="4" id="KW-1185">Reference proteome</keyword>
<dbReference type="GO" id="GO:0003723">
    <property type="term" value="F:RNA binding"/>
    <property type="evidence" value="ECO:0007669"/>
    <property type="project" value="InterPro"/>
</dbReference>
<feature type="domain" description="Pseudouridine synthase RsuA/RluA-like" evidence="2">
    <location>
        <begin position="3"/>
        <end position="99"/>
    </location>
</feature>
<gene>
    <name evidence="3" type="primary">rluB</name>
    <name evidence="3" type="ORF">SNAT2548_LOCUS23240</name>
</gene>
<dbReference type="GO" id="GO:0001522">
    <property type="term" value="P:pseudouridine synthesis"/>
    <property type="evidence" value="ECO:0007669"/>
    <property type="project" value="InterPro"/>
</dbReference>
<dbReference type="Gene3D" id="3.30.70.1560">
    <property type="entry name" value="Alpha-L RNA-binding motif"/>
    <property type="match status" value="1"/>
</dbReference>
<accession>A0A812R9W0</accession>
<sequence>MRDRDSEGLLLLTTDGHFTHFVTAPEKSFEKEYVALTCCAKDGAPPSKECLSRLVEGIELSDGHVAKALAAEVVAFDGRFARLRIVVTEGRFRMVRRMLRGCGYCCMQLLRVRTCGIGSAALRPPSLQEAAFEANHKVSPSVAPASAARDPERLFPGEFAAVTPAEVADIYRECLAKVPRNRGATSWSTP</sequence>
<evidence type="ECO:0000259" key="2">
    <source>
        <dbReference type="Pfam" id="PF00849"/>
    </source>
</evidence>
<dbReference type="PANTHER" id="PTHR47683:SF2">
    <property type="entry name" value="RNA-BINDING S4 DOMAIN-CONTAINING PROTEIN"/>
    <property type="match status" value="1"/>
</dbReference>
<dbReference type="InterPro" id="IPR050343">
    <property type="entry name" value="RsuA_PseudoU_synthase"/>
</dbReference>
<dbReference type="OrthoDB" id="441612at2759"/>
<dbReference type="InterPro" id="IPR020094">
    <property type="entry name" value="TruA/RsuA/RluB/E/F_N"/>
</dbReference>
<reference evidence="3" key="1">
    <citation type="submission" date="2021-02" db="EMBL/GenBank/DDBJ databases">
        <authorList>
            <person name="Dougan E. K."/>
            <person name="Rhodes N."/>
            <person name="Thang M."/>
            <person name="Chan C."/>
        </authorList>
    </citation>
    <scope>NUCLEOTIDE SEQUENCE</scope>
</reference>
<protein>
    <submittedName>
        <fullName evidence="3">RluB protein</fullName>
    </submittedName>
</protein>
<dbReference type="AlphaFoldDB" id="A0A812R9W0"/>
<dbReference type="InterPro" id="IPR006145">
    <property type="entry name" value="PsdUridine_synth_RsuA/RluA"/>
</dbReference>
<dbReference type="InterPro" id="IPR042092">
    <property type="entry name" value="PsdUridine_s_RsuA/RluB/E/F_cat"/>
</dbReference>
<keyword evidence="1" id="KW-0413">Isomerase</keyword>
<dbReference type="SUPFAM" id="SSF55120">
    <property type="entry name" value="Pseudouridine synthase"/>
    <property type="match status" value="1"/>
</dbReference>
<dbReference type="InterPro" id="IPR020103">
    <property type="entry name" value="PsdUridine_synth_cat_dom_sf"/>
</dbReference>
<dbReference type="GO" id="GO:0009982">
    <property type="term" value="F:pseudouridine synthase activity"/>
    <property type="evidence" value="ECO:0007669"/>
    <property type="project" value="InterPro"/>
</dbReference>
<evidence type="ECO:0000256" key="1">
    <source>
        <dbReference type="ARBA" id="ARBA00023235"/>
    </source>
</evidence>
<organism evidence="3 4">
    <name type="scientific">Symbiodinium natans</name>
    <dbReference type="NCBI Taxonomy" id="878477"/>
    <lineage>
        <taxon>Eukaryota</taxon>
        <taxon>Sar</taxon>
        <taxon>Alveolata</taxon>
        <taxon>Dinophyceae</taxon>
        <taxon>Suessiales</taxon>
        <taxon>Symbiodiniaceae</taxon>
        <taxon>Symbiodinium</taxon>
    </lineage>
</organism>
<dbReference type="EMBL" id="CAJNDS010002315">
    <property type="protein sequence ID" value="CAE7427454.1"/>
    <property type="molecule type" value="Genomic_DNA"/>
</dbReference>
<evidence type="ECO:0000313" key="4">
    <source>
        <dbReference type="Proteomes" id="UP000604046"/>
    </source>
</evidence>
<dbReference type="Proteomes" id="UP000604046">
    <property type="component" value="Unassembled WGS sequence"/>
</dbReference>
<comment type="caution">
    <text evidence="3">The sequence shown here is derived from an EMBL/GenBank/DDBJ whole genome shotgun (WGS) entry which is preliminary data.</text>
</comment>
<dbReference type="Pfam" id="PF00849">
    <property type="entry name" value="PseudoU_synth_2"/>
    <property type="match status" value="1"/>
</dbReference>
<name>A0A812R9W0_9DINO</name>